<dbReference type="PANTHER" id="PTHR24148">
    <property type="entry name" value="ANKYRIN REPEAT DOMAIN-CONTAINING PROTEIN 39 HOMOLOG-RELATED"/>
    <property type="match status" value="1"/>
</dbReference>
<dbReference type="InterPro" id="IPR010730">
    <property type="entry name" value="HET"/>
</dbReference>
<dbReference type="Proteomes" id="UP000736672">
    <property type="component" value="Unassembled WGS sequence"/>
</dbReference>
<organism evidence="3 4">
    <name type="scientific">Fusarium solani</name>
    <name type="common">Filamentous fungus</name>
    <dbReference type="NCBI Taxonomy" id="169388"/>
    <lineage>
        <taxon>Eukaryota</taxon>
        <taxon>Fungi</taxon>
        <taxon>Dikarya</taxon>
        <taxon>Ascomycota</taxon>
        <taxon>Pezizomycotina</taxon>
        <taxon>Sordariomycetes</taxon>
        <taxon>Hypocreomycetidae</taxon>
        <taxon>Hypocreales</taxon>
        <taxon>Nectriaceae</taxon>
        <taxon>Fusarium</taxon>
        <taxon>Fusarium solani species complex</taxon>
    </lineage>
</organism>
<feature type="region of interest" description="Disordered" evidence="1">
    <location>
        <begin position="716"/>
        <end position="747"/>
    </location>
</feature>
<gene>
    <name evidence="3" type="ORF">B0J15DRAFT_56114</name>
</gene>
<proteinExistence type="predicted"/>
<dbReference type="AlphaFoldDB" id="A0A9P9KDV8"/>
<accession>A0A9P9KDV8</accession>
<protein>
    <submittedName>
        <fullName evidence="3">Heterokaryon incompatibility protein-domain-containing protein</fullName>
    </submittedName>
</protein>
<feature type="region of interest" description="Disordered" evidence="1">
    <location>
        <begin position="328"/>
        <end position="403"/>
    </location>
</feature>
<dbReference type="Pfam" id="PF06985">
    <property type="entry name" value="HET"/>
    <property type="match status" value="1"/>
</dbReference>
<feature type="domain" description="Heterokaryon incompatibility" evidence="2">
    <location>
        <begin position="65"/>
        <end position="208"/>
    </location>
</feature>
<dbReference type="InterPro" id="IPR052895">
    <property type="entry name" value="HetReg/Transcr_Mod"/>
</dbReference>
<keyword evidence="4" id="KW-1185">Reference proteome</keyword>
<feature type="compositionally biased region" description="Low complexity" evidence="1">
    <location>
        <begin position="725"/>
        <end position="738"/>
    </location>
</feature>
<evidence type="ECO:0000259" key="2">
    <source>
        <dbReference type="Pfam" id="PF06985"/>
    </source>
</evidence>
<dbReference type="EMBL" id="JAGTJS010000013">
    <property type="protein sequence ID" value="KAH7249404.1"/>
    <property type="molecule type" value="Genomic_DNA"/>
</dbReference>
<name>A0A9P9KDV8_FUSSL</name>
<sequence length="843" mass="93384">MATYQYQRLQPDEIRLLALSAGSYDAQLEGSLDIFRLPENEEPEEGHQVLVTRDTGSDVQNAPPYEALSYTWGSLPISPHTLSIVVGDGETATLDITPNLDLALRRLRQDIPGNKSRLLWIDAVCINQSDLVEKSTQIPKMAMIYNRAEGVSVWLGGDDAGAVDFIDKLLNLDGFDPLTKDPGTPEEWAALLTLMQRPWFNRRWIVQEISLARRATLLCETRSVSWENFSAAVALFTSRYQDLRALFQRSEKFQNHPNYLGEVDALGAKCLVDLTSNLFRKSEDGAVLERLLSLEGLISTMAAFEAASPHDTIYAVLWLAHDAQPDAQHGGAMSDDHLLQTPQHSPTLAGISSDEDLSDYDLGTHMPQPSNQIKFRTPFPKRATGTSSTDGPEKLSRRSTSLKPPVAAWQSSFSCRSVSDRNLRNAEKHFEGYPTSIIVDYNRSVYEVCKEFLEFAIGRSKTLDIICCPWAPEPPPDEPKLPSWITQLDSTPFDKQPGHNVYRRVLADPLVGCPGHGPRIYNASGKTKIYPSKGFIQDRVLVAAGFVLDAVGTTRSPAYEGIIPSTWLDLVDWPGPPNPVPDRLWRTLVADRGQDGKSYPPAYFPLACKWMFEQRSRRGGINTTELLTSGRCPSIASEFLRRVQGVIWGRQMMLTEGRRGSSKFLGLVPAEAREGDLICILYGCSVPLVLRRLRSPSKHGSMSSSFDQKPEIIETQPDGTESIRLSTVSQSTSSLPSPNETPVQSEPCTVSATLDSSMDNATPAEKGLAVPAQSPSVKFASVGVRKALRKDTAESKPPDLATSLESQYQCELIGECYIHGMMDGEAFKHEREYGNKLRLFHLL</sequence>
<evidence type="ECO:0000313" key="3">
    <source>
        <dbReference type="EMBL" id="KAH7249404.1"/>
    </source>
</evidence>
<dbReference type="OrthoDB" id="3477286at2759"/>
<evidence type="ECO:0000313" key="4">
    <source>
        <dbReference type="Proteomes" id="UP000736672"/>
    </source>
</evidence>
<comment type="caution">
    <text evidence="3">The sequence shown here is derived from an EMBL/GenBank/DDBJ whole genome shotgun (WGS) entry which is preliminary data.</text>
</comment>
<evidence type="ECO:0000256" key="1">
    <source>
        <dbReference type="SAM" id="MobiDB-lite"/>
    </source>
</evidence>
<reference evidence="3" key="1">
    <citation type="journal article" date="2021" name="Nat. Commun.">
        <title>Genetic determinants of endophytism in the Arabidopsis root mycobiome.</title>
        <authorList>
            <person name="Mesny F."/>
            <person name="Miyauchi S."/>
            <person name="Thiergart T."/>
            <person name="Pickel B."/>
            <person name="Atanasova L."/>
            <person name="Karlsson M."/>
            <person name="Huettel B."/>
            <person name="Barry K.W."/>
            <person name="Haridas S."/>
            <person name="Chen C."/>
            <person name="Bauer D."/>
            <person name="Andreopoulos W."/>
            <person name="Pangilinan J."/>
            <person name="LaButti K."/>
            <person name="Riley R."/>
            <person name="Lipzen A."/>
            <person name="Clum A."/>
            <person name="Drula E."/>
            <person name="Henrissat B."/>
            <person name="Kohler A."/>
            <person name="Grigoriev I.V."/>
            <person name="Martin F.M."/>
            <person name="Hacquard S."/>
        </authorList>
    </citation>
    <scope>NUCLEOTIDE SEQUENCE</scope>
    <source>
        <strain evidence="3">FSSC 5 MPI-SDFR-AT-0091</strain>
    </source>
</reference>
<dbReference type="PANTHER" id="PTHR24148:SF64">
    <property type="entry name" value="HETEROKARYON INCOMPATIBILITY DOMAIN-CONTAINING PROTEIN"/>
    <property type="match status" value="1"/>
</dbReference>